<reference evidence="2" key="1">
    <citation type="submission" date="2020-05" db="EMBL/GenBank/DDBJ databases">
        <title>WGS assembly of Panicum virgatum.</title>
        <authorList>
            <person name="Lovell J.T."/>
            <person name="Jenkins J."/>
            <person name="Shu S."/>
            <person name="Juenger T.E."/>
            <person name="Schmutz J."/>
        </authorList>
    </citation>
    <scope>NUCLEOTIDE SEQUENCE</scope>
    <source>
        <strain evidence="2">AP13</strain>
    </source>
</reference>
<dbReference type="AlphaFoldDB" id="A0A8T0PYE6"/>
<comment type="caution">
    <text evidence="2">The sequence shown here is derived from an EMBL/GenBank/DDBJ whole genome shotgun (WGS) entry which is preliminary data.</text>
</comment>
<evidence type="ECO:0000256" key="1">
    <source>
        <dbReference type="SAM" id="MobiDB-lite"/>
    </source>
</evidence>
<evidence type="ECO:0000313" key="3">
    <source>
        <dbReference type="Proteomes" id="UP000823388"/>
    </source>
</evidence>
<gene>
    <name evidence="2" type="ORF">PVAP13_7NG231017</name>
</gene>
<name>A0A8T0PYE6_PANVG</name>
<protein>
    <submittedName>
        <fullName evidence="2">Uncharacterized protein</fullName>
    </submittedName>
</protein>
<feature type="compositionally biased region" description="Pro residues" evidence="1">
    <location>
        <begin position="36"/>
        <end position="45"/>
    </location>
</feature>
<feature type="region of interest" description="Disordered" evidence="1">
    <location>
        <begin position="1"/>
        <end position="63"/>
    </location>
</feature>
<proteinExistence type="predicted"/>
<keyword evidence="3" id="KW-1185">Reference proteome</keyword>
<evidence type="ECO:0000313" key="2">
    <source>
        <dbReference type="EMBL" id="KAG2566953.1"/>
    </source>
</evidence>
<dbReference type="Proteomes" id="UP000823388">
    <property type="component" value="Chromosome 7N"/>
</dbReference>
<feature type="compositionally biased region" description="Low complexity" evidence="1">
    <location>
        <begin position="46"/>
        <end position="60"/>
    </location>
</feature>
<organism evidence="2 3">
    <name type="scientific">Panicum virgatum</name>
    <name type="common">Blackwell switchgrass</name>
    <dbReference type="NCBI Taxonomy" id="38727"/>
    <lineage>
        <taxon>Eukaryota</taxon>
        <taxon>Viridiplantae</taxon>
        <taxon>Streptophyta</taxon>
        <taxon>Embryophyta</taxon>
        <taxon>Tracheophyta</taxon>
        <taxon>Spermatophyta</taxon>
        <taxon>Magnoliopsida</taxon>
        <taxon>Liliopsida</taxon>
        <taxon>Poales</taxon>
        <taxon>Poaceae</taxon>
        <taxon>PACMAD clade</taxon>
        <taxon>Panicoideae</taxon>
        <taxon>Panicodae</taxon>
        <taxon>Paniceae</taxon>
        <taxon>Panicinae</taxon>
        <taxon>Panicum</taxon>
        <taxon>Panicum sect. Hiantes</taxon>
    </lineage>
</organism>
<accession>A0A8T0PYE6</accession>
<sequence>MIDDHRPRARHRRPWISRQHSPTSRSPCAAPSGPCHRPPLLPPPSKRSSSAGPGAATASLPLPPLFPRLRELPIIGNLHQLGALPHASLAAPTTTQAPPLPCQYP</sequence>
<dbReference type="EMBL" id="CM029050">
    <property type="protein sequence ID" value="KAG2566953.1"/>
    <property type="molecule type" value="Genomic_DNA"/>
</dbReference>